<dbReference type="AlphaFoldDB" id="A0A645A0N5"/>
<dbReference type="InterPro" id="IPR000515">
    <property type="entry name" value="MetI-like"/>
</dbReference>
<keyword evidence="4 6" id="KW-1133">Transmembrane helix</keyword>
<proteinExistence type="predicted"/>
<dbReference type="PROSITE" id="PS50928">
    <property type="entry name" value="ABC_TM1"/>
    <property type="match status" value="1"/>
</dbReference>
<keyword evidence="3 6" id="KW-0812">Transmembrane</keyword>
<dbReference type="Pfam" id="PF00528">
    <property type="entry name" value="BPD_transp_1"/>
    <property type="match status" value="1"/>
</dbReference>
<evidence type="ECO:0000259" key="7">
    <source>
        <dbReference type="PROSITE" id="PS50928"/>
    </source>
</evidence>
<reference evidence="8" key="1">
    <citation type="submission" date="2019-08" db="EMBL/GenBank/DDBJ databases">
        <authorList>
            <person name="Kucharzyk K."/>
            <person name="Murdoch R.W."/>
            <person name="Higgins S."/>
            <person name="Loffler F."/>
        </authorList>
    </citation>
    <scope>NUCLEOTIDE SEQUENCE</scope>
</reference>
<name>A0A645A0N5_9ZZZZ</name>
<evidence type="ECO:0000256" key="3">
    <source>
        <dbReference type="ARBA" id="ARBA00022692"/>
    </source>
</evidence>
<dbReference type="CDD" id="cd06261">
    <property type="entry name" value="TM_PBP2"/>
    <property type="match status" value="1"/>
</dbReference>
<keyword evidence="2" id="KW-0813">Transport</keyword>
<organism evidence="8">
    <name type="scientific">bioreactor metagenome</name>
    <dbReference type="NCBI Taxonomy" id="1076179"/>
    <lineage>
        <taxon>unclassified sequences</taxon>
        <taxon>metagenomes</taxon>
        <taxon>ecological metagenomes</taxon>
    </lineage>
</organism>
<evidence type="ECO:0000313" key="8">
    <source>
        <dbReference type="EMBL" id="MPM45781.1"/>
    </source>
</evidence>
<evidence type="ECO:0000256" key="1">
    <source>
        <dbReference type="ARBA" id="ARBA00004141"/>
    </source>
</evidence>
<dbReference type="PANTHER" id="PTHR30177:SF28">
    <property type="entry name" value="CHOLINE TRANSPORT SYSTEM PERMEASE PROTEIN OPUBB"/>
    <property type="match status" value="1"/>
</dbReference>
<dbReference type="GO" id="GO:0016020">
    <property type="term" value="C:membrane"/>
    <property type="evidence" value="ECO:0007669"/>
    <property type="project" value="UniProtKB-SubCell"/>
</dbReference>
<dbReference type="Gene3D" id="1.10.3720.10">
    <property type="entry name" value="MetI-like"/>
    <property type="match status" value="1"/>
</dbReference>
<dbReference type="GO" id="GO:0055085">
    <property type="term" value="P:transmembrane transport"/>
    <property type="evidence" value="ECO:0007669"/>
    <property type="project" value="InterPro"/>
</dbReference>
<sequence length="160" mass="17213">MDFLKANGSELLFKTGEHFYISAMALVLGVLIAVPLGIALTRFKRYSGFIISFVSILQTVPSLALLALMIPLFGIGKLPAIVALFIYSLLPILRNTFIGISNVNSTIVDSAKGMGMTDNQIILQVKLPPTGSRSSCPGSGWRECTSSLGRLLLRISEPVV</sequence>
<comment type="caution">
    <text evidence="8">The sequence shown here is derived from an EMBL/GenBank/DDBJ whole genome shotgun (WGS) entry which is preliminary data.</text>
</comment>
<evidence type="ECO:0000256" key="2">
    <source>
        <dbReference type="ARBA" id="ARBA00022448"/>
    </source>
</evidence>
<evidence type="ECO:0000256" key="6">
    <source>
        <dbReference type="SAM" id="Phobius"/>
    </source>
</evidence>
<evidence type="ECO:0000256" key="5">
    <source>
        <dbReference type="ARBA" id="ARBA00023136"/>
    </source>
</evidence>
<comment type="subcellular location">
    <subcellularLocation>
        <location evidence="1">Membrane</location>
        <topology evidence="1">Multi-pass membrane protein</topology>
    </subcellularLocation>
</comment>
<feature type="domain" description="ABC transmembrane type-1" evidence="7">
    <location>
        <begin position="15"/>
        <end position="160"/>
    </location>
</feature>
<dbReference type="SUPFAM" id="SSF161098">
    <property type="entry name" value="MetI-like"/>
    <property type="match status" value="1"/>
</dbReference>
<dbReference type="GO" id="GO:0031460">
    <property type="term" value="P:glycine betaine transport"/>
    <property type="evidence" value="ECO:0007669"/>
    <property type="project" value="TreeGrafter"/>
</dbReference>
<feature type="transmembrane region" description="Helical" evidence="6">
    <location>
        <begin position="76"/>
        <end position="93"/>
    </location>
</feature>
<dbReference type="PANTHER" id="PTHR30177">
    <property type="entry name" value="GLYCINE BETAINE/L-PROLINE TRANSPORT SYSTEM PERMEASE PROTEIN PROW"/>
    <property type="match status" value="1"/>
</dbReference>
<feature type="transmembrane region" description="Helical" evidence="6">
    <location>
        <begin position="20"/>
        <end position="41"/>
    </location>
</feature>
<gene>
    <name evidence="8" type="primary">opuCB_7</name>
    <name evidence="8" type="ORF">SDC9_92473</name>
</gene>
<protein>
    <submittedName>
        <fullName evidence="8">Glycine betaine/carnitine/choline transport system permease protein OpuCB</fullName>
    </submittedName>
</protein>
<keyword evidence="5 6" id="KW-0472">Membrane</keyword>
<dbReference type="EMBL" id="VSSQ01011012">
    <property type="protein sequence ID" value="MPM45781.1"/>
    <property type="molecule type" value="Genomic_DNA"/>
</dbReference>
<dbReference type="InterPro" id="IPR051204">
    <property type="entry name" value="ABC_transp_perm/SBD"/>
</dbReference>
<feature type="transmembrane region" description="Helical" evidence="6">
    <location>
        <begin position="48"/>
        <end position="70"/>
    </location>
</feature>
<dbReference type="InterPro" id="IPR035906">
    <property type="entry name" value="MetI-like_sf"/>
</dbReference>
<evidence type="ECO:0000256" key="4">
    <source>
        <dbReference type="ARBA" id="ARBA00022989"/>
    </source>
</evidence>
<accession>A0A645A0N5</accession>